<feature type="region of interest" description="Disordered" evidence="2">
    <location>
        <begin position="260"/>
        <end position="292"/>
    </location>
</feature>
<name>A0A183GDE8_HELPZ</name>
<dbReference type="AlphaFoldDB" id="A0A183GDE8"/>
<keyword evidence="4" id="KW-1185">Reference proteome</keyword>
<reference evidence="3 4" key="1">
    <citation type="submission" date="2018-11" db="EMBL/GenBank/DDBJ databases">
        <authorList>
            <consortium name="Pathogen Informatics"/>
        </authorList>
    </citation>
    <scope>NUCLEOTIDE SEQUENCE [LARGE SCALE GENOMIC DNA]</scope>
</reference>
<evidence type="ECO:0000313" key="5">
    <source>
        <dbReference type="WBParaSite" id="HPBE_0002026401-mRNA-1"/>
    </source>
</evidence>
<proteinExistence type="predicted"/>
<dbReference type="Pfam" id="PF03216">
    <property type="entry name" value="Rhabdo_ncap_2"/>
    <property type="match status" value="1"/>
</dbReference>
<dbReference type="InterPro" id="IPR004902">
    <property type="entry name" value="Rhabdo_ncap_2"/>
</dbReference>
<accession>A0A183GDE8</accession>
<organism evidence="4 5">
    <name type="scientific">Heligmosomoides polygyrus</name>
    <name type="common">Parasitic roundworm</name>
    <dbReference type="NCBI Taxonomy" id="6339"/>
    <lineage>
        <taxon>Eukaryota</taxon>
        <taxon>Metazoa</taxon>
        <taxon>Ecdysozoa</taxon>
        <taxon>Nematoda</taxon>
        <taxon>Chromadorea</taxon>
        <taxon>Rhabditida</taxon>
        <taxon>Rhabditina</taxon>
        <taxon>Rhabditomorpha</taxon>
        <taxon>Strongyloidea</taxon>
        <taxon>Heligmosomidae</taxon>
        <taxon>Heligmosomoides</taxon>
    </lineage>
</organism>
<dbReference type="OrthoDB" id="5900644at2759"/>
<protein>
    <submittedName>
        <fullName evidence="3 5">Uncharacterized protein</fullName>
    </submittedName>
</protein>
<dbReference type="Proteomes" id="UP000050761">
    <property type="component" value="Unassembled WGS sequence"/>
</dbReference>
<reference evidence="5" key="2">
    <citation type="submission" date="2019-09" db="UniProtKB">
        <authorList>
            <consortium name="WormBaseParasite"/>
        </authorList>
    </citation>
    <scope>IDENTIFICATION</scope>
</reference>
<evidence type="ECO:0000313" key="4">
    <source>
        <dbReference type="Proteomes" id="UP000050761"/>
    </source>
</evidence>
<comment type="subcellular location">
    <subcellularLocation>
        <location evidence="1">Virion</location>
    </subcellularLocation>
</comment>
<evidence type="ECO:0000256" key="1">
    <source>
        <dbReference type="ARBA" id="ARBA00004328"/>
    </source>
</evidence>
<sequence length="382" mass="42717">MVAKSPQHVKLHAKKFSEIPSKYGLNLDPGLSFDFNEEALSQIRNSVTAFQSCVAIFLQSVEEKCKETTPEFDPPERSPIQVKAMLEIRWSFYGMVMPSVGLNVAEKLGNFLSRLKEQNAEYRTARNLGNSPIIDPSGIFRYCRLLNQDYMSVSMASEQIENTSPELERLLLDEPTTEEQLSAMRATLAEMANAVKALAQQNASLVTPCADLANATKTGDIQQMNADVFDNVEYHASFDPIAAAQGEYFCEGLAPVNSNTGLKTRFQPEETSSPRPMRMSWQPPAPTQSELKGGCDRIDPNANLGTMFAAMTLPDMGKYKDPQGKNFKDFAIGFNMKYRNLGLPNDMLIHLFMTKLEGFPKSVANALPKTERREISRMLWSR</sequence>
<evidence type="ECO:0000313" key="3">
    <source>
        <dbReference type="EMBL" id="VDP19042.1"/>
    </source>
</evidence>
<dbReference type="EMBL" id="UZAH01032001">
    <property type="protein sequence ID" value="VDP19042.1"/>
    <property type="molecule type" value="Genomic_DNA"/>
</dbReference>
<accession>A0A3P8AXB3</accession>
<dbReference type="WBParaSite" id="HPBE_0002026401-mRNA-1">
    <property type="protein sequence ID" value="HPBE_0002026401-mRNA-1"/>
    <property type="gene ID" value="HPBE_0002026401"/>
</dbReference>
<gene>
    <name evidence="3" type="ORF">HPBE_LOCUS20263</name>
</gene>
<evidence type="ECO:0000256" key="2">
    <source>
        <dbReference type="SAM" id="MobiDB-lite"/>
    </source>
</evidence>